<dbReference type="PANTHER" id="PTHR48079:SF6">
    <property type="entry name" value="NAD(P)-BINDING DOMAIN-CONTAINING PROTEIN-RELATED"/>
    <property type="match status" value="1"/>
</dbReference>
<dbReference type="InterPro" id="IPR016040">
    <property type="entry name" value="NAD(P)-bd_dom"/>
</dbReference>
<dbReference type="PANTHER" id="PTHR48079">
    <property type="entry name" value="PROTEIN YEEZ"/>
    <property type="match status" value="1"/>
</dbReference>
<dbReference type="SUPFAM" id="SSF55961">
    <property type="entry name" value="Bet v1-like"/>
    <property type="match status" value="1"/>
</dbReference>
<dbReference type="InterPro" id="IPR021295">
    <property type="entry name" value="DUF2867"/>
</dbReference>
<dbReference type="GO" id="GO:0004029">
    <property type="term" value="F:aldehyde dehydrogenase (NAD+) activity"/>
    <property type="evidence" value="ECO:0007669"/>
    <property type="project" value="TreeGrafter"/>
</dbReference>
<dbReference type="Pfam" id="PF11066">
    <property type="entry name" value="DUF2867"/>
    <property type="match status" value="1"/>
</dbReference>
<evidence type="ECO:0000313" key="4">
    <source>
        <dbReference type="Proteomes" id="UP000775129"/>
    </source>
</evidence>
<dbReference type="InterPro" id="IPR051783">
    <property type="entry name" value="NAD(P)-dependent_oxidoreduct"/>
</dbReference>
<evidence type="ECO:0000259" key="2">
    <source>
        <dbReference type="Pfam" id="PF13460"/>
    </source>
</evidence>
<name>A0A921GML0_9MICO</name>
<accession>A0A921GML0</accession>
<comment type="caution">
    <text evidence="3">The sequence shown here is derived from an EMBL/GenBank/DDBJ whole genome shotgun (WGS) entry which is preliminary data.</text>
</comment>
<organism evidence="3 4">
    <name type="scientific">Brachybacterium paraconglomeratum</name>
    <dbReference type="NCBI Taxonomy" id="173362"/>
    <lineage>
        <taxon>Bacteria</taxon>
        <taxon>Bacillati</taxon>
        <taxon>Actinomycetota</taxon>
        <taxon>Actinomycetes</taxon>
        <taxon>Micrococcales</taxon>
        <taxon>Dermabacteraceae</taxon>
        <taxon>Brachybacterium</taxon>
    </lineage>
</organism>
<reference evidence="3" key="2">
    <citation type="submission" date="2021-09" db="EMBL/GenBank/DDBJ databases">
        <authorList>
            <person name="Gilroy R."/>
        </authorList>
    </citation>
    <scope>NUCLEOTIDE SEQUENCE</scope>
    <source>
        <strain evidence="3">1647</strain>
    </source>
</reference>
<dbReference type="Pfam" id="PF13460">
    <property type="entry name" value="NAD_binding_10"/>
    <property type="match status" value="1"/>
</dbReference>
<evidence type="ECO:0000313" key="3">
    <source>
        <dbReference type="EMBL" id="HJF49560.1"/>
    </source>
</evidence>
<dbReference type="AlphaFoldDB" id="A0A921GML0"/>
<sequence>MNGPAEKDASDAPLVLVTGASGYIGGRLVPALLEAGLRVRAMARDVERLRDRPWRDRVEVVEADVSVPASLARALDGVDVAYYLIHMMGGGRRFAGRDRAGARAFAAAAERAGTGRIVYLGGIHPEGEELSAHMASREEVGRILLAGSVPTVVLRAAVILGSGSASFEIMRHLAERLPVMVAPRWVRNRIQPIAVRDVLHYLVAAATLEGSPHRTFDIGGPDVLTFAELLQACARAAGLPRRRIQAVPVLTPRLASHWIGLVTPVPTSIARPLVESLIHDAVAAESDLRALVPDPVGGLTGVDRAIELALARIRDLDVTTTWHSAAPTGAPSSPLPEDPEWSGGIVRRDERSRPVDASPETLWSVIEGIGGAHGWYSWRLGWVTRGLLDRVVGGPGLRRGRRHPHRLMVGEALDWWRVERLERGRLLRLRAEMHVPGEAWLELGVEDADADADGDGRSVLRQRALYHPRGPLGDLYWWAVWPFHGIVFGGMQRNIARAAEAAERERTAGVDPAADDPTAVDPAGGDLAAIGRSDHDPAAPTTAEETS</sequence>
<feature type="domain" description="NAD(P)-binding" evidence="2">
    <location>
        <begin position="19"/>
        <end position="128"/>
    </location>
</feature>
<proteinExistence type="predicted"/>
<dbReference type="Gene3D" id="3.40.50.720">
    <property type="entry name" value="NAD(P)-binding Rossmann-like Domain"/>
    <property type="match status" value="1"/>
</dbReference>
<dbReference type="GO" id="GO:0005737">
    <property type="term" value="C:cytoplasm"/>
    <property type="evidence" value="ECO:0007669"/>
    <property type="project" value="TreeGrafter"/>
</dbReference>
<dbReference type="Proteomes" id="UP000775129">
    <property type="component" value="Unassembled WGS sequence"/>
</dbReference>
<dbReference type="SUPFAM" id="SSF51735">
    <property type="entry name" value="NAD(P)-binding Rossmann-fold domains"/>
    <property type="match status" value="1"/>
</dbReference>
<reference evidence="3" key="1">
    <citation type="journal article" date="2021" name="PeerJ">
        <title>Extensive microbial diversity within the chicken gut microbiome revealed by metagenomics and culture.</title>
        <authorList>
            <person name="Gilroy R."/>
            <person name="Ravi A."/>
            <person name="Getino M."/>
            <person name="Pursley I."/>
            <person name="Horton D.L."/>
            <person name="Alikhan N.F."/>
            <person name="Baker D."/>
            <person name="Gharbi K."/>
            <person name="Hall N."/>
            <person name="Watson M."/>
            <person name="Adriaenssens E.M."/>
            <person name="Foster-Nyarko E."/>
            <person name="Jarju S."/>
            <person name="Secka A."/>
            <person name="Antonio M."/>
            <person name="Oren A."/>
            <person name="Chaudhuri R.R."/>
            <person name="La Ragione R."/>
            <person name="Hildebrand F."/>
            <person name="Pallen M.J."/>
        </authorList>
    </citation>
    <scope>NUCLEOTIDE SEQUENCE</scope>
    <source>
        <strain evidence="3">1647</strain>
    </source>
</reference>
<protein>
    <submittedName>
        <fullName evidence="3">SDR family oxidoreductase</fullName>
    </submittedName>
</protein>
<dbReference type="EMBL" id="DYWO01000210">
    <property type="protein sequence ID" value="HJF49560.1"/>
    <property type="molecule type" value="Genomic_DNA"/>
</dbReference>
<dbReference type="InterPro" id="IPR036291">
    <property type="entry name" value="NAD(P)-bd_dom_sf"/>
</dbReference>
<feature type="compositionally biased region" description="Low complexity" evidence="1">
    <location>
        <begin position="509"/>
        <end position="526"/>
    </location>
</feature>
<feature type="region of interest" description="Disordered" evidence="1">
    <location>
        <begin position="502"/>
        <end position="547"/>
    </location>
</feature>
<evidence type="ECO:0000256" key="1">
    <source>
        <dbReference type="SAM" id="MobiDB-lite"/>
    </source>
</evidence>
<gene>
    <name evidence="3" type="ORF">K8W24_07135</name>
</gene>